<dbReference type="EMBL" id="BMAV01023742">
    <property type="protein sequence ID" value="GFY79679.1"/>
    <property type="molecule type" value="Genomic_DNA"/>
</dbReference>
<protein>
    <submittedName>
        <fullName evidence="1">Uncharacterized protein</fullName>
    </submittedName>
</protein>
<dbReference type="Proteomes" id="UP000886998">
    <property type="component" value="Unassembled WGS sequence"/>
</dbReference>
<gene>
    <name evidence="1" type="primary">ALC57_06174</name>
    <name evidence="1" type="ORF">TNIN_224991</name>
</gene>
<accession>A0A8X6YZK2</accession>
<organism evidence="1 2">
    <name type="scientific">Trichonephila inaurata madagascariensis</name>
    <dbReference type="NCBI Taxonomy" id="2747483"/>
    <lineage>
        <taxon>Eukaryota</taxon>
        <taxon>Metazoa</taxon>
        <taxon>Ecdysozoa</taxon>
        <taxon>Arthropoda</taxon>
        <taxon>Chelicerata</taxon>
        <taxon>Arachnida</taxon>
        <taxon>Araneae</taxon>
        <taxon>Araneomorphae</taxon>
        <taxon>Entelegynae</taxon>
        <taxon>Araneoidea</taxon>
        <taxon>Nephilidae</taxon>
        <taxon>Trichonephila</taxon>
        <taxon>Trichonephila inaurata</taxon>
    </lineage>
</organism>
<name>A0A8X6YZK2_9ARAC</name>
<dbReference type="AlphaFoldDB" id="A0A8X6YZK2"/>
<evidence type="ECO:0000313" key="2">
    <source>
        <dbReference type="Proteomes" id="UP000886998"/>
    </source>
</evidence>
<proteinExistence type="predicted"/>
<comment type="caution">
    <text evidence="1">The sequence shown here is derived from an EMBL/GenBank/DDBJ whole genome shotgun (WGS) entry which is preliminary data.</text>
</comment>
<reference evidence="1" key="1">
    <citation type="submission" date="2020-08" db="EMBL/GenBank/DDBJ databases">
        <title>Multicomponent nature underlies the extraordinary mechanical properties of spider dragline silk.</title>
        <authorList>
            <person name="Kono N."/>
            <person name="Nakamura H."/>
            <person name="Mori M."/>
            <person name="Yoshida Y."/>
            <person name="Ohtoshi R."/>
            <person name="Malay A.D."/>
            <person name="Moran D.A.P."/>
            <person name="Tomita M."/>
            <person name="Numata K."/>
            <person name="Arakawa K."/>
        </authorList>
    </citation>
    <scope>NUCLEOTIDE SEQUENCE</scope>
</reference>
<evidence type="ECO:0000313" key="1">
    <source>
        <dbReference type="EMBL" id="GFY79679.1"/>
    </source>
</evidence>
<sequence>MGSIEIITPADSIQPRRPIKRLKTLPPESEFAKKGNIPLQMYPGSVGTGFSNIIIKLSEVETDIKKSTTNGQLNILWTYLKFKNNNKFPGWNGFMNLLTNVHEFDMSSIILLPFINAAPSDYNTIYTAMKTSVENAKQLSMRTCILTFDQPLYMKARDIASAVCLSDEVLIVVRLGSFNTVMSYMGSIVTLWLEVG</sequence>
<keyword evidence="2" id="KW-1185">Reference proteome</keyword>
<dbReference type="OrthoDB" id="6753017at2759"/>